<dbReference type="Pfam" id="PF21494">
    <property type="entry name" value="PKC_C2"/>
    <property type="match status" value="1"/>
</dbReference>
<dbReference type="STRING" id="6412.T1EXC6"/>
<dbReference type="SUPFAM" id="SSF49562">
    <property type="entry name" value="C2 domain (Calcium/lipid-binding domain, CaLB)"/>
    <property type="match status" value="1"/>
</dbReference>
<dbReference type="Proteomes" id="UP000015101">
    <property type="component" value="Unassembled WGS sequence"/>
</dbReference>
<reference evidence="2" key="3">
    <citation type="submission" date="2015-06" db="UniProtKB">
        <authorList>
            <consortium name="EnsemblMetazoa"/>
        </authorList>
    </citation>
    <scope>IDENTIFICATION</scope>
</reference>
<keyword evidence="3" id="KW-1185">Reference proteome</keyword>
<evidence type="ECO:0000313" key="2">
    <source>
        <dbReference type="EnsemblMetazoa" id="HelroP165839"/>
    </source>
</evidence>
<name>T1EXC6_HELRO</name>
<dbReference type="KEGG" id="hro:HELRODRAFT_165839"/>
<reference evidence="1 3" key="2">
    <citation type="journal article" date="2013" name="Nature">
        <title>Insights into bilaterian evolution from three spiralian genomes.</title>
        <authorList>
            <person name="Simakov O."/>
            <person name="Marletaz F."/>
            <person name="Cho S.J."/>
            <person name="Edsinger-Gonzales E."/>
            <person name="Havlak P."/>
            <person name="Hellsten U."/>
            <person name="Kuo D.H."/>
            <person name="Larsson T."/>
            <person name="Lv J."/>
            <person name="Arendt D."/>
            <person name="Savage R."/>
            <person name="Osoegawa K."/>
            <person name="de Jong P."/>
            <person name="Grimwood J."/>
            <person name="Chapman J.A."/>
            <person name="Shapiro H."/>
            <person name="Aerts A."/>
            <person name="Otillar R.P."/>
            <person name="Terry A.Y."/>
            <person name="Boore J.L."/>
            <person name="Grigoriev I.V."/>
            <person name="Lindberg D.R."/>
            <person name="Seaver E.C."/>
            <person name="Weisblat D.A."/>
            <person name="Putnam N.H."/>
            <person name="Rokhsar D.S."/>
        </authorList>
    </citation>
    <scope>NUCLEOTIDE SEQUENCE</scope>
</reference>
<dbReference type="eggNOG" id="KOG0694">
    <property type="taxonomic scope" value="Eukaryota"/>
</dbReference>
<sequence>MAGFVRVKLLNLEGNQLSTNNTYIEIRIKEAKENVDGNLSFIQNRRTLRLEWNAFFDSHLYDRRLVHIGILSNSSKQQVAEVMIGVHILSNYCHQFNDWNTVTLDLNPTGKIHMLVRHFKNEQDSTVLASKEDSRVDQKLSLHFNLLNLVTI</sequence>
<dbReference type="EMBL" id="AMQM01002189">
    <property type="status" value="NOT_ANNOTATED_CDS"/>
    <property type="molecule type" value="Genomic_DNA"/>
</dbReference>
<dbReference type="CTD" id="20201226"/>
<dbReference type="EnsemblMetazoa" id="HelroT165839">
    <property type="protein sequence ID" value="HelroP165839"/>
    <property type="gene ID" value="HelroG165839"/>
</dbReference>
<dbReference type="GeneID" id="20201226"/>
<evidence type="ECO:0000313" key="1">
    <source>
        <dbReference type="EMBL" id="ESN91768.1"/>
    </source>
</evidence>
<evidence type="ECO:0008006" key="4">
    <source>
        <dbReference type="Google" id="ProtNLM"/>
    </source>
</evidence>
<proteinExistence type="predicted"/>
<organism evidence="2 3">
    <name type="scientific">Helobdella robusta</name>
    <name type="common">Californian leech</name>
    <dbReference type="NCBI Taxonomy" id="6412"/>
    <lineage>
        <taxon>Eukaryota</taxon>
        <taxon>Metazoa</taxon>
        <taxon>Spiralia</taxon>
        <taxon>Lophotrochozoa</taxon>
        <taxon>Annelida</taxon>
        <taxon>Clitellata</taxon>
        <taxon>Hirudinea</taxon>
        <taxon>Rhynchobdellida</taxon>
        <taxon>Glossiphoniidae</taxon>
        <taxon>Helobdella</taxon>
    </lineage>
</organism>
<dbReference type="HOGENOM" id="CLU_1724318_0_0_1"/>
<accession>T1EXC6</accession>
<dbReference type="InParanoid" id="T1EXC6"/>
<protein>
    <recommendedName>
        <fullName evidence="4">C2 domain-containing protein</fullName>
    </recommendedName>
</protein>
<dbReference type="InterPro" id="IPR035892">
    <property type="entry name" value="C2_domain_sf"/>
</dbReference>
<dbReference type="AlphaFoldDB" id="T1EXC6"/>
<gene>
    <name evidence="2" type="primary">20201226</name>
    <name evidence="1" type="ORF">HELRODRAFT_165839</name>
</gene>
<dbReference type="Gene3D" id="2.60.40.150">
    <property type="entry name" value="C2 domain"/>
    <property type="match status" value="1"/>
</dbReference>
<evidence type="ECO:0000313" key="3">
    <source>
        <dbReference type="Proteomes" id="UP000015101"/>
    </source>
</evidence>
<dbReference type="EMBL" id="KB097700">
    <property type="protein sequence ID" value="ESN91768.1"/>
    <property type="molecule type" value="Genomic_DNA"/>
</dbReference>
<dbReference type="RefSeq" id="XP_009030572.1">
    <property type="nucleotide sequence ID" value="XM_009032324.1"/>
</dbReference>
<reference evidence="3" key="1">
    <citation type="submission" date="2012-12" db="EMBL/GenBank/DDBJ databases">
        <authorList>
            <person name="Hellsten U."/>
            <person name="Grimwood J."/>
            <person name="Chapman J.A."/>
            <person name="Shapiro H."/>
            <person name="Aerts A."/>
            <person name="Otillar R.P."/>
            <person name="Terry A.Y."/>
            <person name="Boore J.L."/>
            <person name="Simakov O."/>
            <person name="Marletaz F."/>
            <person name="Cho S.-J."/>
            <person name="Edsinger-Gonzales E."/>
            <person name="Havlak P."/>
            <person name="Kuo D.-H."/>
            <person name="Larsson T."/>
            <person name="Lv J."/>
            <person name="Arendt D."/>
            <person name="Savage R."/>
            <person name="Osoegawa K."/>
            <person name="de Jong P."/>
            <person name="Lindberg D.R."/>
            <person name="Seaver E.C."/>
            <person name="Weisblat D.A."/>
            <person name="Putnam N.H."/>
            <person name="Grigoriev I.V."/>
            <person name="Rokhsar D.S."/>
        </authorList>
    </citation>
    <scope>NUCLEOTIDE SEQUENCE</scope>
</reference>